<dbReference type="InterPro" id="IPR039311">
    <property type="entry name" value="FAM187A/B"/>
</dbReference>
<dbReference type="KEGG" id="nss:113423731"/>
<keyword evidence="5 8" id="KW-1133">Transmembrane helix</keyword>
<dbReference type="InterPro" id="IPR036179">
    <property type="entry name" value="Ig-like_dom_sf"/>
</dbReference>
<gene>
    <name evidence="12" type="primary">FAM187B</name>
</gene>
<comment type="subcellular location">
    <subcellularLocation>
        <location evidence="1">Membrane</location>
        <topology evidence="1">Single-pass type I membrane protein</topology>
    </subcellularLocation>
</comment>
<name>A0A6J1VM36_9SAUR</name>
<dbReference type="RefSeq" id="XP_026541049.1">
    <property type="nucleotide sequence ID" value="XM_026685264.1"/>
</dbReference>
<evidence type="ECO:0000256" key="9">
    <source>
        <dbReference type="SAM" id="SignalP"/>
    </source>
</evidence>
<evidence type="ECO:0000256" key="1">
    <source>
        <dbReference type="ARBA" id="ARBA00004479"/>
    </source>
</evidence>
<keyword evidence="3 8" id="KW-0812">Transmembrane</keyword>
<evidence type="ECO:0000256" key="3">
    <source>
        <dbReference type="ARBA" id="ARBA00022692"/>
    </source>
</evidence>
<dbReference type="PANTHER" id="PTHR32178">
    <property type="entry name" value="FAM187"/>
    <property type="match status" value="1"/>
</dbReference>
<dbReference type="CTD" id="148109"/>
<evidence type="ECO:0000256" key="4">
    <source>
        <dbReference type="ARBA" id="ARBA00022729"/>
    </source>
</evidence>
<evidence type="ECO:0000259" key="10">
    <source>
        <dbReference type="SMART" id="SM00409"/>
    </source>
</evidence>
<evidence type="ECO:0000313" key="12">
    <source>
        <dbReference type="RefSeq" id="XP_026541049.1"/>
    </source>
</evidence>
<evidence type="ECO:0000256" key="8">
    <source>
        <dbReference type="SAM" id="Phobius"/>
    </source>
</evidence>
<proteinExistence type="inferred from homology"/>
<dbReference type="GeneID" id="113423731"/>
<dbReference type="Gene3D" id="2.60.40.10">
    <property type="entry name" value="Immunoglobulins"/>
    <property type="match status" value="1"/>
</dbReference>
<dbReference type="GO" id="GO:0016020">
    <property type="term" value="C:membrane"/>
    <property type="evidence" value="ECO:0007669"/>
    <property type="project" value="UniProtKB-SubCell"/>
</dbReference>
<evidence type="ECO:0000256" key="2">
    <source>
        <dbReference type="ARBA" id="ARBA00008727"/>
    </source>
</evidence>
<feature type="chain" id="PRO_5026710220" evidence="9">
    <location>
        <begin position="22"/>
        <end position="395"/>
    </location>
</feature>
<evidence type="ECO:0000256" key="6">
    <source>
        <dbReference type="ARBA" id="ARBA00023136"/>
    </source>
</evidence>
<protein>
    <submittedName>
        <fullName evidence="12">Protein FAM187B</fullName>
    </submittedName>
</protein>
<dbReference type="SMART" id="SM00409">
    <property type="entry name" value="IG"/>
    <property type="match status" value="1"/>
</dbReference>
<dbReference type="SUPFAM" id="SSF48726">
    <property type="entry name" value="Immunoglobulin"/>
    <property type="match status" value="1"/>
</dbReference>
<comment type="similarity">
    <text evidence="2">Belongs to the FAM187 family.</text>
</comment>
<keyword evidence="6 8" id="KW-0472">Membrane</keyword>
<evidence type="ECO:0000313" key="11">
    <source>
        <dbReference type="Proteomes" id="UP000504612"/>
    </source>
</evidence>
<keyword evidence="7" id="KW-0325">Glycoprotein</keyword>
<accession>A0A6J1VM36</accession>
<dbReference type="Proteomes" id="UP000504612">
    <property type="component" value="Unplaced"/>
</dbReference>
<dbReference type="AlphaFoldDB" id="A0A6J1VM36"/>
<feature type="signal peptide" evidence="9">
    <location>
        <begin position="1"/>
        <end position="21"/>
    </location>
</feature>
<organism evidence="11 12">
    <name type="scientific">Notechis scutatus</name>
    <name type="common">mainland tiger snake</name>
    <dbReference type="NCBI Taxonomy" id="8663"/>
    <lineage>
        <taxon>Eukaryota</taxon>
        <taxon>Metazoa</taxon>
        <taxon>Chordata</taxon>
        <taxon>Craniata</taxon>
        <taxon>Vertebrata</taxon>
        <taxon>Euteleostomi</taxon>
        <taxon>Lepidosauria</taxon>
        <taxon>Squamata</taxon>
        <taxon>Bifurcata</taxon>
        <taxon>Unidentata</taxon>
        <taxon>Episquamata</taxon>
        <taxon>Toxicofera</taxon>
        <taxon>Serpentes</taxon>
        <taxon>Colubroidea</taxon>
        <taxon>Elapidae</taxon>
        <taxon>Hydrophiinae</taxon>
        <taxon>Notechis</taxon>
    </lineage>
</organism>
<evidence type="ECO:0000256" key="7">
    <source>
        <dbReference type="ARBA" id="ARBA00023180"/>
    </source>
</evidence>
<dbReference type="InterPro" id="IPR013783">
    <property type="entry name" value="Ig-like_fold"/>
</dbReference>
<keyword evidence="11" id="KW-1185">Reference proteome</keyword>
<reference evidence="12" key="1">
    <citation type="submission" date="2025-08" db="UniProtKB">
        <authorList>
            <consortium name="RefSeq"/>
        </authorList>
    </citation>
    <scope>IDENTIFICATION</scope>
</reference>
<dbReference type="InterPro" id="IPR003599">
    <property type="entry name" value="Ig_sub"/>
</dbReference>
<evidence type="ECO:0000256" key="5">
    <source>
        <dbReference type="ARBA" id="ARBA00022989"/>
    </source>
</evidence>
<feature type="domain" description="Immunoglobulin" evidence="10">
    <location>
        <begin position="37"/>
        <end position="147"/>
    </location>
</feature>
<keyword evidence="4 9" id="KW-0732">Signal</keyword>
<feature type="transmembrane region" description="Helical" evidence="8">
    <location>
        <begin position="360"/>
        <end position="383"/>
    </location>
</feature>
<sequence length="395" mass="44181">MSCWAPLLALVLGLSLTISEGIHYEGHSLGRPCLPGQPCVLAFIADNPVILRCPHSSYRGSITWQYLDPSWTDEQPLTFLQSGGTSWPLFSHDKLQRLRFKSRLIASNLYIPSPRIEDSGLYTCRAGDAIFGYYEVDFQDAGHLHVSHVGLGETPLGNATVQLGKGAQATLFTSWSPWQPCDRCGRPGERKRVGFCYAQLTTMDSEEEMPFPCGMARQKYLMLPQRVPELRIENCQMPCDRYASQEEPNWVPFLVFTNYHPQEKATAHLRCPASSIYSPVYWQVGLTTLTHLQLLQKNSSFSRNTQSLDKATGGGILHLSFQNDSHSIFYQCFVNGHLAGKFLVTSPNAVNPPGELAHTYSIIEALVVGLSIFLVFLMFLSIIESCRRKPETTVV</sequence>
<dbReference type="PANTHER" id="PTHR32178:SF8">
    <property type="entry name" value="PROTEIN FAM187B"/>
    <property type="match status" value="1"/>
</dbReference>